<keyword evidence="1" id="KW-0175">Coiled coil</keyword>
<proteinExistence type="predicted"/>
<sequence>MDNMDPSVQRTVEFLEIKDHIDSLRNETNGTLANFGSGFASLFERLDRLEQTVEVGLGNLYAQNDGKNSASSSTSGQISFTSFLQRMFPTDGGSMGANPEKEVESRIIQLQRERDQARANVQSLQREKEQECQTVDRFRVQQQEQIDALQKRYMASELQKQKYQESSSKLRDIIVKNSSDDSEPVDSAITLSFGELRDLIQRIVHKHYTNMPRFRKAGNSMYDRQRKKFDGWYERDVPDSMKKYRSRAILFELLNEEILCRNWFGLDGTVEHNLARFEEDIAAIAESGDGNTADVAEWRKRTIECASWLKIECARPKAAAINVAQFMEPLLPTSSKSAAQITPPLELLMLQLCEKAHQLSLLLRRSKSRYTYENLKRGTVIDEYNISDISPQAFDGPELEEPLGATVAFTIFGALVKYPDLTPDERYVLERSHVVLTA</sequence>
<keyword evidence="3" id="KW-1185">Reference proteome</keyword>
<evidence type="ECO:0000256" key="1">
    <source>
        <dbReference type="SAM" id="Coils"/>
    </source>
</evidence>
<accession>A0A1W5CVS3</accession>
<name>A0A1W5CVS3_9LECA</name>
<reference evidence="3" key="1">
    <citation type="submission" date="2017-03" db="EMBL/GenBank/DDBJ databases">
        <authorList>
            <person name="Sharma R."/>
            <person name="Thines M."/>
        </authorList>
    </citation>
    <scope>NUCLEOTIDE SEQUENCE [LARGE SCALE GENOMIC DNA]</scope>
</reference>
<feature type="coiled-coil region" evidence="1">
    <location>
        <begin position="100"/>
        <end position="166"/>
    </location>
</feature>
<evidence type="ECO:0000313" key="2">
    <source>
        <dbReference type="EMBL" id="SLM34759.1"/>
    </source>
</evidence>
<evidence type="ECO:0000313" key="3">
    <source>
        <dbReference type="Proteomes" id="UP000192927"/>
    </source>
</evidence>
<dbReference type="Proteomes" id="UP000192927">
    <property type="component" value="Unassembled WGS sequence"/>
</dbReference>
<organism evidence="2 3">
    <name type="scientific">Lasallia pustulata</name>
    <dbReference type="NCBI Taxonomy" id="136370"/>
    <lineage>
        <taxon>Eukaryota</taxon>
        <taxon>Fungi</taxon>
        <taxon>Dikarya</taxon>
        <taxon>Ascomycota</taxon>
        <taxon>Pezizomycotina</taxon>
        <taxon>Lecanoromycetes</taxon>
        <taxon>OSLEUM clade</taxon>
        <taxon>Umbilicariomycetidae</taxon>
        <taxon>Umbilicariales</taxon>
        <taxon>Umbilicariaceae</taxon>
        <taxon>Lasallia</taxon>
    </lineage>
</organism>
<dbReference type="AlphaFoldDB" id="A0A1W5CVS3"/>
<dbReference type="EMBL" id="FWEW01000400">
    <property type="protein sequence ID" value="SLM34759.1"/>
    <property type="molecule type" value="Genomic_DNA"/>
</dbReference>
<protein>
    <submittedName>
        <fullName evidence="2">Uncharacterized protein</fullName>
    </submittedName>
</protein>